<dbReference type="OrthoDB" id="3697068at2"/>
<gene>
    <name evidence="2" type="ORF">ET475_05120</name>
</gene>
<dbReference type="AlphaFoldDB" id="A0A4P6EBS9"/>
<protein>
    <recommendedName>
        <fullName evidence="4">MarR family transcriptional regulator</fullName>
    </recommendedName>
</protein>
<dbReference type="Gene3D" id="1.10.10.10">
    <property type="entry name" value="Winged helix-like DNA-binding domain superfamily/Winged helix DNA-binding domain"/>
    <property type="match status" value="1"/>
</dbReference>
<dbReference type="EMBL" id="CP035494">
    <property type="protein sequence ID" value="QAY59434.1"/>
    <property type="molecule type" value="Genomic_DNA"/>
</dbReference>
<sequence>MNTTPEQGASTPEEGSTPTDPRPLGAWLRLVDRLIAREFASALEGADLTRRDWMLLNAAAGTVEAPWMADRLTPGGKRVARLARRGWIAREGDTWKVTDEGRSALDRLTEKVEAVRAKVTGTLSDDEFAQLKGSLESIARGLGWDESQPLPPRRGRRGARRGARPNGDERGAGWGPYGRGHGFGGYGREFGERRRGHDPRGAYQRGWNARERRIGEAGGDFDARAEFEHGFGPGRRGFGPGHHAYLREEFERRHHGRGMRNPRSAEGAYERGFAAGFTAANARPAASTPPVD</sequence>
<dbReference type="SUPFAM" id="SSF46785">
    <property type="entry name" value="Winged helix' DNA-binding domain"/>
    <property type="match status" value="1"/>
</dbReference>
<dbReference type="KEGG" id="mprt:ET475_05120"/>
<dbReference type="InterPro" id="IPR036388">
    <property type="entry name" value="WH-like_DNA-bd_sf"/>
</dbReference>
<keyword evidence="3" id="KW-1185">Reference proteome</keyword>
<evidence type="ECO:0000256" key="1">
    <source>
        <dbReference type="SAM" id="MobiDB-lite"/>
    </source>
</evidence>
<dbReference type="RefSeq" id="WP_129386736.1">
    <property type="nucleotide sequence ID" value="NZ_CP035494.1"/>
</dbReference>
<feature type="compositionally biased region" description="Polar residues" evidence="1">
    <location>
        <begin position="1"/>
        <end position="19"/>
    </location>
</feature>
<evidence type="ECO:0008006" key="4">
    <source>
        <dbReference type="Google" id="ProtNLM"/>
    </source>
</evidence>
<evidence type="ECO:0000313" key="3">
    <source>
        <dbReference type="Proteomes" id="UP000293995"/>
    </source>
</evidence>
<dbReference type="Proteomes" id="UP000293995">
    <property type="component" value="Chromosome"/>
</dbReference>
<feature type="region of interest" description="Disordered" evidence="1">
    <location>
        <begin position="142"/>
        <end position="178"/>
    </location>
</feature>
<dbReference type="InterPro" id="IPR036390">
    <property type="entry name" value="WH_DNA-bd_sf"/>
</dbReference>
<feature type="compositionally biased region" description="Basic residues" evidence="1">
    <location>
        <begin position="153"/>
        <end position="163"/>
    </location>
</feature>
<name>A0A4P6EBS9_9MICO</name>
<evidence type="ECO:0000313" key="2">
    <source>
        <dbReference type="EMBL" id="QAY59434.1"/>
    </source>
</evidence>
<accession>A0A4P6EBS9</accession>
<reference evidence="2 3" key="1">
    <citation type="submission" date="2019-01" db="EMBL/GenBank/DDBJ databases">
        <title>Genome sequencing of strain DFW100M-13.</title>
        <authorList>
            <person name="Heo J."/>
            <person name="Kim S.-J."/>
            <person name="Kim J.-S."/>
            <person name="Hong S.-B."/>
            <person name="Kwon S.-W."/>
        </authorList>
    </citation>
    <scope>NUCLEOTIDE SEQUENCE [LARGE SCALE GENOMIC DNA]</scope>
    <source>
        <strain evidence="2 3">DFW100M-13</strain>
    </source>
</reference>
<proteinExistence type="predicted"/>
<feature type="region of interest" description="Disordered" evidence="1">
    <location>
        <begin position="1"/>
        <end position="24"/>
    </location>
</feature>
<organism evidence="2 3">
    <name type="scientific">Microbacterium protaetiae</name>
    <dbReference type="NCBI Taxonomy" id="2509458"/>
    <lineage>
        <taxon>Bacteria</taxon>
        <taxon>Bacillati</taxon>
        <taxon>Actinomycetota</taxon>
        <taxon>Actinomycetes</taxon>
        <taxon>Micrococcales</taxon>
        <taxon>Microbacteriaceae</taxon>
        <taxon>Microbacterium</taxon>
    </lineage>
</organism>